<dbReference type="OrthoDB" id="8536525at2"/>
<evidence type="ECO:0000256" key="4">
    <source>
        <dbReference type="ARBA" id="ARBA00023136"/>
    </source>
</evidence>
<dbReference type="GO" id="GO:0005886">
    <property type="term" value="C:plasma membrane"/>
    <property type="evidence" value="ECO:0007669"/>
    <property type="project" value="TreeGrafter"/>
</dbReference>
<reference evidence="7 8" key="1">
    <citation type="submission" date="2016-06" db="EMBL/GenBank/DDBJ databases">
        <title>Draft genome of Moraxella lacunata CCUG 57757A.</title>
        <authorList>
            <person name="Salva-Serra F."/>
            <person name="Engstrom-Jakobsson H."/>
            <person name="Thorell K."/>
            <person name="Gonzales-Siles L."/>
            <person name="Karlsson R."/>
            <person name="Boulund F."/>
            <person name="Engstrand L."/>
            <person name="Kristiansson E."/>
            <person name="Moore E."/>
        </authorList>
    </citation>
    <scope>NUCLEOTIDE SEQUENCE [LARGE SCALE GENOMIC DNA]</scope>
    <source>
        <strain evidence="7 8">CCUG 57757A</strain>
    </source>
</reference>
<feature type="domain" description="NfeD-like C-terminal" evidence="6">
    <location>
        <begin position="87"/>
        <end position="148"/>
    </location>
</feature>
<evidence type="ECO:0000259" key="6">
    <source>
        <dbReference type="Pfam" id="PF01957"/>
    </source>
</evidence>
<dbReference type="Proteomes" id="UP000092607">
    <property type="component" value="Unassembled WGS sequence"/>
</dbReference>
<gene>
    <name evidence="7" type="ORF">A9309_04615</name>
</gene>
<dbReference type="InterPro" id="IPR002810">
    <property type="entry name" value="NfeD-like_C"/>
</dbReference>
<evidence type="ECO:0000313" key="7">
    <source>
        <dbReference type="EMBL" id="OBX64566.1"/>
    </source>
</evidence>
<evidence type="ECO:0000256" key="1">
    <source>
        <dbReference type="ARBA" id="ARBA00004141"/>
    </source>
</evidence>
<dbReference type="AlphaFoldDB" id="A0A1B8Q4W1"/>
<sequence length="149" mass="16296">MNVQPWHWLVFGLILMILEMFVPTFFLLWFGASAVVTAVLAWAFGLGFGVGVILWLVLSVISCVAWFKFIQPNIKTRTTAGLGGSVIIGEIGMLTHAPSADRLGKVRFSVPKVGSDEWLCRGADGEVLQAGDRVVVVQILGNELVVRRK</sequence>
<dbReference type="Gene3D" id="2.40.50.140">
    <property type="entry name" value="Nucleic acid-binding proteins"/>
    <property type="match status" value="1"/>
</dbReference>
<dbReference type="RefSeq" id="WP_065255808.1">
    <property type="nucleotide sequence ID" value="NZ_JARDJM010000008.1"/>
</dbReference>
<evidence type="ECO:0000256" key="3">
    <source>
        <dbReference type="ARBA" id="ARBA00022989"/>
    </source>
</evidence>
<evidence type="ECO:0000313" key="8">
    <source>
        <dbReference type="Proteomes" id="UP000092607"/>
    </source>
</evidence>
<name>A0A1B8Q4W1_MORLA</name>
<feature type="transmembrane region" description="Helical" evidence="5">
    <location>
        <begin position="7"/>
        <end position="30"/>
    </location>
</feature>
<evidence type="ECO:0000256" key="2">
    <source>
        <dbReference type="ARBA" id="ARBA00022692"/>
    </source>
</evidence>
<dbReference type="EMBL" id="LZMS01000041">
    <property type="protein sequence ID" value="OBX64566.1"/>
    <property type="molecule type" value="Genomic_DNA"/>
</dbReference>
<proteinExistence type="predicted"/>
<evidence type="ECO:0000256" key="5">
    <source>
        <dbReference type="SAM" id="Phobius"/>
    </source>
</evidence>
<dbReference type="Pfam" id="PF01957">
    <property type="entry name" value="NfeD"/>
    <property type="match status" value="1"/>
</dbReference>
<feature type="transmembrane region" description="Helical" evidence="5">
    <location>
        <begin position="42"/>
        <end position="67"/>
    </location>
</feature>
<dbReference type="PANTHER" id="PTHR33507:SF3">
    <property type="entry name" value="INNER MEMBRANE PROTEIN YBBJ"/>
    <property type="match status" value="1"/>
</dbReference>
<dbReference type="InterPro" id="IPR052165">
    <property type="entry name" value="Membrane_assoc_protease"/>
</dbReference>
<comment type="subcellular location">
    <subcellularLocation>
        <location evidence="1">Membrane</location>
        <topology evidence="1">Multi-pass membrane protein</topology>
    </subcellularLocation>
</comment>
<accession>A0A1B8Q4W1</accession>
<dbReference type="InterPro" id="IPR012340">
    <property type="entry name" value="NA-bd_OB-fold"/>
</dbReference>
<keyword evidence="2 5" id="KW-0812">Transmembrane</keyword>
<dbReference type="PANTHER" id="PTHR33507">
    <property type="entry name" value="INNER MEMBRANE PROTEIN YBBJ"/>
    <property type="match status" value="1"/>
</dbReference>
<keyword evidence="4 5" id="KW-0472">Membrane</keyword>
<organism evidence="7 8">
    <name type="scientific">Moraxella lacunata</name>
    <dbReference type="NCBI Taxonomy" id="477"/>
    <lineage>
        <taxon>Bacteria</taxon>
        <taxon>Pseudomonadati</taxon>
        <taxon>Pseudomonadota</taxon>
        <taxon>Gammaproteobacteria</taxon>
        <taxon>Moraxellales</taxon>
        <taxon>Moraxellaceae</taxon>
        <taxon>Moraxella</taxon>
    </lineage>
</organism>
<comment type="caution">
    <text evidence="7">The sequence shown here is derived from an EMBL/GenBank/DDBJ whole genome shotgun (WGS) entry which is preliminary data.</text>
</comment>
<protein>
    <recommendedName>
        <fullName evidence="6">NfeD-like C-terminal domain-containing protein</fullName>
    </recommendedName>
</protein>
<keyword evidence="3 5" id="KW-1133">Transmembrane helix</keyword>